<sequence length="234" mass="27143">MKDIYSQEQYQKFLDRKKEKKEEGQSDSAQSSIDEEIKRRAEELEAENYDVAKQARMKLEASGTQQKDTTGRLKSQGEKLRNIKGEAIEVHEGAVKGSKITKDIKREGKLFGFHVPLIGKIKHLFSSDRKIEKEVEVEKERLKHKKNRSTERIQEISSDDEHFNQNSDDEVVKGEGMTNKELYKISNKLKEMNSEAEIQKSELKKQKGDIKKISKVNENSEQIMDRTTEELKKV</sequence>
<feature type="region of interest" description="Disordered" evidence="1">
    <location>
        <begin position="13"/>
        <end position="39"/>
    </location>
</feature>
<feature type="region of interest" description="Disordered" evidence="1">
    <location>
        <begin position="58"/>
        <end position="78"/>
    </location>
</feature>
<protein>
    <submittedName>
        <fullName evidence="2">DUF5089 domain-containing protein</fullName>
    </submittedName>
</protein>
<dbReference type="EMBL" id="PITJ01000143">
    <property type="protein sequence ID" value="TBU04380.1"/>
    <property type="molecule type" value="Genomic_DNA"/>
</dbReference>
<evidence type="ECO:0000313" key="2">
    <source>
        <dbReference type="EMBL" id="TBU04380.1"/>
    </source>
</evidence>
<reference evidence="2 3" key="1">
    <citation type="submission" date="2017-12" db="EMBL/GenBank/DDBJ databases">
        <authorList>
            <person name="Pombert J.-F."/>
            <person name="Haag K.L."/>
            <person name="Ebert D."/>
        </authorList>
    </citation>
    <scope>NUCLEOTIDE SEQUENCE [LARGE SCALE GENOMIC DNA]</scope>
    <source>
        <strain evidence="2">FI-OER-3-3</strain>
    </source>
</reference>
<dbReference type="Pfam" id="PF17002">
    <property type="entry name" value="DUF5089"/>
    <property type="match status" value="1"/>
</dbReference>
<evidence type="ECO:0000256" key="1">
    <source>
        <dbReference type="SAM" id="MobiDB-lite"/>
    </source>
</evidence>
<dbReference type="InterPro" id="IPR031547">
    <property type="entry name" value="DUF5089"/>
</dbReference>
<name>A0A4Q9LBZ1_9MICR</name>
<accession>A0A4Q9LBZ1</accession>
<feature type="region of interest" description="Disordered" evidence="1">
    <location>
        <begin position="142"/>
        <end position="175"/>
    </location>
</feature>
<proteinExistence type="predicted"/>
<dbReference type="Proteomes" id="UP000292362">
    <property type="component" value="Unassembled WGS sequence"/>
</dbReference>
<dbReference type="VEuPathDB" id="MicrosporidiaDB:CWI37_0143p0030"/>
<feature type="compositionally biased region" description="Basic and acidic residues" evidence="1">
    <location>
        <begin position="69"/>
        <end position="78"/>
    </location>
</feature>
<organism evidence="2 3">
    <name type="scientific">Hamiltosporidium tvaerminnensis</name>
    <dbReference type="NCBI Taxonomy" id="1176355"/>
    <lineage>
        <taxon>Eukaryota</taxon>
        <taxon>Fungi</taxon>
        <taxon>Fungi incertae sedis</taxon>
        <taxon>Microsporidia</taxon>
        <taxon>Dubosqiidae</taxon>
        <taxon>Hamiltosporidium</taxon>
    </lineage>
</organism>
<comment type="caution">
    <text evidence="2">The sequence shown here is derived from an EMBL/GenBank/DDBJ whole genome shotgun (WGS) entry which is preliminary data.</text>
</comment>
<feature type="compositionally biased region" description="Basic and acidic residues" evidence="1">
    <location>
        <begin position="148"/>
        <end position="163"/>
    </location>
</feature>
<gene>
    <name evidence="2" type="ORF">CWI37_0143p0030</name>
</gene>
<feature type="compositionally biased region" description="Basic and acidic residues" evidence="1">
    <location>
        <begin position="13"/>
        <end position="24"/>
    </location>
</feature>
<dbReference type="AlphaFoldDB" id="A0A4Q9LBZ1"/>
<evidence type="ECO:0000313" key="3">
    <source>
        <dbReference type="Proteomes" id="UP000292362"/>
    </source>
</evidence>